<protein>
    <submittedName>
        <fullName evidence="3">Uncharacterized protein</fullName>
    </submittedName>
</protein>
<reference evidence="3 4" key="1">
    <citation type="submission" date="2019-05" db="EMBL/GenBank/DDBJ databases">
        <title>Another draft genome of Portunus trituberculatus and its Hox gene families provides insights of decapod evolution.</title>
        <authorList>
            <person name="Jeong J.-H."/>
            <person name="Song I."/>
            <person name="Kim S."/>
            <person name="Choi T."/>
            <person name="Kim D."/>
            <person name="Ryu S."/>
            <person name="Kim W."/>
        </authorList>
    </citation>
    <scope>NUCLEOTIDE SEQUENCE [LARGE SCALE GENOMIC DNA]</scope>
    <source>
        <tissue evidence="3">Muscle</tissue>
    </source>
</reference>
<gene>
    <name evidence="3" type="ORF">E2C01_076790</name>
</gene>
<accession>A0A5B7IPL6</accession>
<evidence type="ECO:0000256" key="1">
    <source>
        <dbReference type="SAM" id="MobiDB-lite"/>
    </source>
</evidence>
<organism evidence="3 4">
    <name type="scientific">Portunus trituberculatus</name>
    <name type="common">Swimming crab</name>
    <name type="synonym">Neptunus trituberculatus</name>
    <dbReference type="NCBI Taxonomy" id="210409"/>
    <lineage>
        <taxon>Eukaryota</taxon>
        <taxon>Metazoa</taxon>
        <taxon>Ecdysozoa</taxon>
        <taxon>Arthropoda</taxon>
        <taxon>Crustacea</taxon>
        <taxon>Multicrustacea</taxon>
        <taxon>Malacostraca</taxon>
        <taxon>Eumalacostraca</taxon>
        <taxon>Eucarida</taxon>
        <taxon>Decapoda</taxon>
        <taxon>Pleocyemata</taxon>
        <taxon>Brachyura</taxon>
        <taxon>Eubrachyura</taxon>
        <taxon>Portunoidea</taxon>
        <taxon>Portunidae</taxon>
        <taxon>Portuninae</taxon>
        <taxon>Portunus</taxon>
    </lineage>
</organism>
<dbReference type="AlphaFoldDB" id="A0A5B7IPL6"/>
<evidence type="ECO:0000256" key="2">
    <source>
        <dbReference type="SAM" id="Phobius"/>
    </source>
</evidence>
<sequence length="90" mass="10290">MQRVTVRGNEKQQDDTEPADSDGTNELYISIHHLQKIGLCQSQNPPRLMQIDVKLLLALGYYLIYLVYSPHFTVAREECTGIQVCLQVLQ</sequence>
<comment type="caution">
    <text evidence="3">The sequence shown here is derived from an EMBL/GenBank/DDBJ whole genome shotgun (WGS) entry which is preliminary data.</text>
</comment>
<keyword evidence="2" id="KW-1133">Transmembrane helix</keyword>
<name>A0A5B7IPL6_PORTR</name>
<feature type="region of interest" description="Disordered" evidence="1">
    <location>
        <begin position="1"/>
        <end position="24"/>
    </location>
</feature>
<feature type="transmembrane region" description="Helical" evidence="2">
    <location>
        <begin position="51"/>
        <end position="68"/>
    </location>
</feature>
<proteinExistence type="predicted"/>
<keyword evidence="2" id="KW-0812">Transmembrane</keyword>
<dbReference type="Proteomes" id="UP000324222">
    <property type="component" value="Unassembled WGS sequence"/>
</dbReference>
<evidence type="ECO:0000313" key="4">
    <source>
        <dbReference type="Proteomes" id="UP000324222"/>
    </source>
</evidence>
<evidence type="ECO:0000313" key="3">
    <source>
        <dbReference type="EMBL" id="MPC82144.1"/>
    </source>
</evidence>
<dbReference type="EMBL" id="VSRR010058969">
    <property type="protein sequence ID" value="MPC82144.1"/>
    <property type="molecule type" value="Genomic_DNA"/>
</dbReference>
<keyword evidence="2" id="KW-0472">Membrane</keyword>
<keyword evidence="4" id="KW-1185">Reference proteome</keyword>